<comment type="caution">
    <text evidence="2">The sequence shown here is derived from an EMBL/GenBank/DDBJ whole genome shotgun (WGS) entry which is preliminary data.</text>
</comment>
<organism evidence="2 3">
    <name type="scientific">Candidatus Acutalibacter ornithocaccae</name>
    <dbReference type="NCBI Taxonomy" id="2838416"/>
    <lineage>
        <taxon>Bacteria</taxon>
        <taxon>Bacillati</taxon>
        <taxon>Bacillota</taxon>
        <taxon>Clostridia</taxon>
        <taxon>Eubacteriales</taxon>
        <taxon>Acutalibacteraceae</taxon>
        <taxon>Acutalibacter</taxon>
    </lineage>
</organism>
<evidence type="ECO:0000313" key="2">
    <source>
        <dbReference type="EMBL" id="HJB36880.1"/>
    </source>
</evidence>
<protein>
    <submittedName>
        <fullName evidence="2">Uncharacterized protein</fullName>
    </submittedName>
</protein>
<reference evidence="2" key="2">
    <citation type="submission" date="2021-04" db="EMBL/GenBank/DDBJ databases">
        <authorList>
            <person name="Gilroy R."/>
        </authorList>
    </citation>
    <scope>NUCLEOTIDE SEQUENCE</scope>
    <source>
        <strain evidence="2">ChiBcolR8-3208</strain>
    </source>
</reference>
<keyword evidence="1" id="KW-0472">Membrane</keyword>
<keyword evidence="1" id="KW-1133">Transmembrane helix</keyword>
<dbReference type="EMBL" id="DWXZ01000038">
    <property type="protein sequence ID" value="HJB36880.1"/>
    <property type="molecule type" value="Genomic_DNA"/>
</dbReference>
<dbReference type="AlphaFoldDB" id="A0A9D2LX26"/>
<accession>A0A9D2LX26</accession>
<gene>
    <name evidence="2" type="ORF">H9942_02280</name>
</gene>
<proteinExistence type="predicted"/>
<feature type="transmembrane region" description="Helical" evidence="1">
    <location>
        <begin position="64"/>
        <end position="85"/>
    </location>
</feature>
<reference evidence="2" key="1">
    <citation type="journal article" date="2021" name="PeerJ">
        <title>Extensive microbial diversity within the chicken gut microbiome revealed by metagenomics and culture.</title>
        <authorList>
            <person name="Gilroy R."/>
            <person name="Ravi A."/>
            <person name="Getino M."/>
            <person name="Pursley I."/>
            <person name="Horton D.L."/>
            <person name="Alikhan N.F."/>
            <person name="Baker D."/>
            <person name="Gharbi K."/>
            <person name="Hall N."/>
            <person name="Watson M."/>
            <person name="Adriaenssens E.M."/>
            <person name="Foster-Nyarko E."/>
            <person name="Jarju S."/>
            <person name="Secka A."/>
            <person name="Antonio M."/>
            <person name="Oren A."/>
            <person name="Chaudhuri R.R."/>
            <person name="La Ragione R."/>
            <person name="Hildebrand F."/>
            <person name="Pallen M.J."/>
        </authorList>
    </citation>
    <scope>NUCLEOTIDE SEQUENCE</scope>
    <source>
        <strain evidence="2">ChiBcolR8-3208</strain>
    </source>
</reference>
<feature type="transmembrane region" description="Helical" evidence="1">
    <location>
        <begin position="97"/>
        <end position="118"/>
    </location>
</feature>
<sequence length="143" mass="17188">MSLYHQQIIAIILCALLAFLTIRWYLWGIKTYPLNTSARKKRKKGETIREWFFYTRYRQEIPKFFLGLYFVVVILNAAAILAWIVQHFVGPYPDLGHKILVCLGVFDGIWMFLLRLMFWSRDGDMPYERWVPKKRGMPPKRRK</sequence>
<name>A0A9D2LX26_9FIRM</name>
<feature type="transmembrane region" description="Helical" evidence="1">
    <location>
        <begin position="6"/>
        <end position="26"/>
    </location>
</feature>
<evidence type="ECO:0000313" key="3">
    <source>
        <dbReference type="Proteomes" id="UP000824214"/>
    </source>
</evidence>
<evidence type="ECO:0000256" key="1">
    <source>
        <dbReference type="SAM" id="Phobius"/>
    </source>
</evidence>
<dbReference type="Proteomes" id="UP000824214">
    <property type="component" value="Unassembled WGS sequence"/>
</dbReference>
<keyword evidence="1" id="KW-0812">Transmembrane</keyword>